<dbReference type="VEuPathDB" id="VectorBase:HLOH_041583"/>
<comment type="caution">
    <text evidence="1">The sequence shown here is derived from an EMBL/GenBank/DDBJ whole genome shotgun (WGS) entry which is preliminary data.</text>
</comment>
<accession>A0A9J6FUS9</accession>
<proteinExistence type="predicted"/>
<organism evidence="1 2">
    <name type="scientific">Haemaphysalis longicornis</name>
    <name type="common">Bush tick</name>
    <dbReference type="NCBI Taxonomy" id="44386"/>
    <lineage>
        <taxon>Eukaryota</taxon>
        <taxon>Metazoa</taxon>
        <taxon>Ecdysozoa</taxon>
        <taxon>Arthropoda</taxon>
        <taxon>Chelicerata</taxon>
        <taxon>Arachnida</taxon>
        <taxon>Acari</taxon>
        <taxon>Parasitiformes</taxon>
        <taxon>Ixodida</taxon>
        <taxon>Ixodoidea</taxon>
        <taxon>Ixodidae</taxon>
        <taxon>Haemaphysalinae</taxon>
        <taxon>Haemaphysalis</taxon>
    </lineage>
</organism>
<protein>
    <submittedName>
        <fullName evidence="1">Uncharacterized protein</fullName>
    </submittedName>
</protein>
<keyword evidence="2" id="KW-1185">Reference proteome</keyword>
<dbReference type="OrthoDB" id="5978043at2759"/>
<sequence>MSVLGTKFTVVEQPSSCEYCPRRGRRYNFSFRSFLHVQVDYATPPPPFTVTVDVYGQPPRMKVDTEASISGMAKSRLQQLLPSVPVQPSQELLRSYSGELKKVQGKADVNVKFYCKEADLLFCLQGTDRPLF</sequence>
<gene>
    <name evidence="1" type="ORF">HPB48_016133</name>
</gene>
<evidence type="ECO:0000313" key="2">
    <source>
        <dbReference type="Proteomes" id="UP000821853"/>
    </source>
</evidence>
<dbReference type="AlphaFoldDB" id="A0A9J6FUS9"/>
<evidence type="ECO:0000313" key="1">
    <source>
        <dbReference type="EMBL" id="KAH9366017.1"/>
    </source>
</evidence>
<name>A0A9J6FUS9_HAELO</name>
<reference evidence="1 2" key="1">
    <citation type="journal article" date="2020" name="Cell">
        <title>Large-Scale Comparative Analyses of Tick Genomes Elucidate Their Genetic Diversity and Vector Capacities.</title>
        <authorList>
            <consortium name="Tick Genome and Microbiome Consortium (TIGMIC)"/>
            <person name="Jia N."/>
            <person name="Wang J."/>
            <person name="Shi W."/>
            <person name="Du L."/>
            <person name="Sun Y."/>
            <person name="Zhan W."/>
            <person name="Jiang J.F."/>
            <person name="Wang Q."/>
            <person name="Zhang B."/>
            <person name="Ji P."/>
            <person name="Bell-Sakyi L."/>
            <person name="Cui X.M."/>
            <person name="Yuan T.T."/>
            <person name="Jiang B.G."/>
            <person name="Yang W.F."/>
            <person name="Lam T.T."/>
            <person name="Chang Q.C."/>
            <person name="Ding S.J."/>
            <person name="Wang X.J."/>
            <person name="Zhu J.G."/>
            <person name="Ruan X.D."/>
            <person name="Zhao L."/>
            <person name="Wei J.T."/>
            <person name="Ye R.Z."/>
            <person name="Que T.C."/>
            <person name="Du C.H."/>
            <person name="Zhou Y.H."/>
            <person name="Cheng J.X."/>
            <person name="Dai P.F."/>
            <person name="Guo W.B."/>
            <person name="Han X.H."/>
            <person name="Huang E.J."/>
            <person name="Li L.F."/>
            <person name="Wei W."/>
            <person name="Gao Y.C."/>
            <person name="Liu J.Z."/>
            <person name="Shao H.Z."/>
            <person name="Wang X."/>
            <person name="Wang C.C."/>
            <person name="Yang T.C."/>
            <person name="Huo Q.B."/>
            <person name="Li W."/>
            <person name="Chen H.Y."/>
            <person name="Chen S.E."/>
            <person name="Zhou L.G."/>
            <person name="Ni X.B."/>
            <person name="Tian J.H."/>
            <person name="Sheng Y."/>
            <person name="Liu T."/>
            <person name="Pan Y.S."/>
            <person name="Xia L.Y."/>
            <person name="Li J."/>
            <person name="Zhao F."/>
            <person name="Cao W.C."/>
        </authorList>
    </citation>
    <scope>NUCLEOTIDE SEQUENCE [LARGE SCALE GENOMIC DNA]</scope>
    <source>
        <strain evidence="1">HaeL-2018</strain>
    </source>
</reference>
<dbReference type="EMBL" id="JABSTR010000004">
    <property type="protein sequence ID" value="KAH9366017.1"/>
    <property type="molecule type" value="Genomic_DNA"/>
</dbReference>
<dbReference type="Proteomes" id="UP000821853">
    <property type="component" value="Chromosome 2"/>
</dbReference>